<accession>A0AAD8EMJ8</accession>
<dbReference type="GO" id="GO:0004984">
    <property type="term" value="F:olfactory receptor activity"/>
    <property type="evidence" value="ECO:0007669"/>
    <property type="project" value="InterPro"/>
</dbReference>
<reference evidence="9" key="1">
    <citation type="journal article" date="2023" name="IScience">
        <title>Live-bearing cockroach genome reveals convergent evolutionary mechanisms linked to viviparity in insects and beyond.</title>
        <authorList>
            <person name="Fouks B."/>
            <person name="Harrison M.C."/>
            <person name="Mikhailova A.A."/>
            <person name="Marchal E."/>
            <person name="English S."/>
            <person name="Carruthers M."/>
            <person name="Jennings E.C."/>
            <person name="Chiamaka E.L."/>
            <person name="Frigard R.A."/>
            <person name="Pippel M."/>
            <person name="Attardo G.M."/>
            <person name="Benoit J.B."/>
            <person name="Bornberg-Bauer E."/>
            <person name="Tobe S.S."/>
        </authorList>
    </citation>
    <scope>NUCLEOTIDE SEQUENCE</scope>
    <source>
        <strain evidence="9">Stay&amp;Tobe</strain>
    </source>
</reference>
<evidence type="ECO:0000256" key="4">
    <source>
        <dbReference type="ARBA" id="ARBA00022725"/>
    </source>
</evidence>
<feature type="non-terminal residue" evidence="9">
    <location>
        <position position="1"/>
    </location>
</feature>
<protein>
    <submittedName>
        <fullName evidence="9">Uncharacterized protein</fullName>
    </submittedName>
</protein>
<dbReference type="AlphaFoldDB" id="A0AAD8EMJ8"/>
<gene>
    <name evidence="9" type="ORF">L9F63_013157</name>
</gene>
<dbReference type="Pfam" id="PF02949">
    <property type="entry name" value="7tm_6"/>
    <property type="match status" value="1"/>
</dbReference>
<evidence type="ECO:0000313" key="9">
    <source>
        <dbReference type="EMBL" id="KAJ9595661.1"/>
    </source>
</evidence>
<proteinExistence type="predicted"/>
<organism evidence="9 10">
    <name type="scientific">Diploptera punctata</name>
    <name type="common">Pacific beetle cockroach</name>
    <dbReference type="NCBI Taxonomy" id="6984"/>
    <lineage>
        <taxon>Eukaryota</taxon>
        <taxon>Metazoa</taxon>
        <taxon>Ecdysozoa</taxon>
        <taxon>Arthropoda</taxon>
        <taxon>Hexapoda</taxon>
        <taxon>Insecta</taxon>
        <taxon>Pterygota</taxon>
        <taxon>Neoptera</taxon>
        <taxon>Polyneoptera</taxon>
        <taxon>Dictyoptera</taxon>
        <taxon>Blattodea</taxon>
        <taxon>Blaberoidea</taxon>
        <taxon>Blaberidae</taxon>
        <taxon>Diplopterinae</taxon>
        <taxon>Diploptera</taxon>
    </lineage>
</organism>
<reference evidence="9" key="2">
    <citation type="submission" date="2023-05" db="EMBL/GenBank/DDBJ databases">
        <authorList>
            <person name="Fouks B."/>
        </authorList>
    </citation>
    <scope>NUCLEOTIDE SEQUENCE</scope>
    <source>
        <strain evidence="9">Stay&amp;Tobe</strain>
        <tissue evidence="9">Testes</tissue>
    </source>
</reference>
<sequence>SEMVGMAAYKCKWFSQTTRFQRDLILVIMRSQRPLKLAVRPFGNLSMELFSK</sequence>
<dbReference type="EMBL" id="JASPKZ010002321">
    <property type="protein sequence ID" value="KAJ9595661.1"/>
    <property type="molecule type" value="Genomic_DNA"/>
</dbReference>
<evidence type="ECO:0000256" key="8">
    <source>
        <dbReference type="ARBA" id="ARBA00023224"/>
    </source>
</evidence>
<feature type="non-terminal residue" evidence="9">
    <location>
        <position position="52"/>
    </location>
</feature>
<evidence type="ECO:0000256" key="6">
    <source>
        <dbReference type="ARBA" id="ARBA00023136"/>
    </source>
</evidence>
<keyword evidence="4" id="KW-0552">Olfaction</keyword>
<keyword evidence="7" id="KW-0675">Receptor</keyword>
<keyword evidence="5" id="KW-1133">Transmembrane helix</keyword>
<evidence type="ECO:0000256" key="5">
    <source>
        <dbReference type="ARBA" id="ARBA00022989"/>
    </source>
</evidence>
<keyword evidence="3" id="KW-0812">Transmembrane</keyword>
<dbReference type="InterPro" id="IPR004117">
    <property type="entry name" value="7tm6_olfct_rcpt"/>
</dbReference>
<evidence type="ECO:0000256" key="7">
    <source>
        <dbReference type="ARBA" id="ARBA00023170"/>
    </source>
</evidence>
<keyword evidence="8" id="KW-0807">Transducer</keyword>
<dbReference type="GO" id="GO:0007165">
    <property type="term" value="P:signal transduction"/>
    <property type="evidence" value="ECO:0007669"/>
    <property type="project" value="UniProtKB-KW"/>
</dbReference>
<evidence type="ECO:0000313" key="10">
    <source>
        <dbReference type="Proteomes" id="UP001233999"/>
    </source>
</evidence>
<evidence type="ECO:0000256" key="2">
    <source>
        <dbReference type="ARBA" id="ARBA00022606"/>
    </source>
</evidence>
<keyword evidence="2" id="KW-0716">Sensory transduction</keyword>
<comment type="subcellular location">
    <subcellularLocation>
        <location evidence="1">Membrane</location>
        <topology evidence="1">Multi-pass membrane protein</topology>
    </subcellularLocation>
</comment>
<dbReference type="Proteomes" id="UP001233999">
    <property type="component" value="Unassembled WGS sequence"/>
</dbReference>
<comment type="caution">
    <text evidence="9">The sequence shown here is derived from an EMBL/GenBank/DDBJ whole genome shotgun (WGS) entry which is preliminary data.</text>
</comment>
<keyword evidence="10" id="KW-1185">Reference proteome</keyword>
<evidence type="ECO:0000256" key="1">
    <source>
        <dbReference type="ARBA" id="ARBA00004141"/>
    </source>
</evidence>
<dbReference type="GO" id="GO:0016020">
    <property type="term" value="C:membrane"/>
    <property type="evidence" value="ECO:0007669"/>
    <property type="project" value="UniProtKB-SubCell"/>
</dbReference>
<name>A0AAD8EMJ8_DIPPU</name>
<keyword evidence="6" id="KW-0472">Membrane</keyword>
<evidence type="ECO:0000256" key="3">
    <source>
        <dbReference type="ARBA" id="ARBA00022692"/>
    </source>
</evidence>
<dbReference type="GO" id="GO:0005549">
    <property type="term" value="F:odorant binding"/>
    <property type="evidence" value="ECO:0007669"/>
    <property type="project" value="InterPro"/>
</dbReference>